<sequence>MYLVYPPDEPSNHGAKSRAPLVLAVVFPLHFLALIFVSARVLVKVKLGRFGREEVLILISTVITLGVLVTTTVWCKFGFGLHTLDLRPEWWGPFGKISYAASAISSTPFIFTKVSMLFFYLRLAPHPNFRIICYISIVYIILSCSSVILVNIFGCDPISAGWNRDPTLQYTCIFTDGFFYFAGGNNLATDILLIILPIPILLPLQLPMRTKLGLVAMFSTGIFIVIVSAIFLHSFYVTMHSPDPTWSGTITWMWAMLECNVGIIVACMPGMMLFVKWMRGTVEHKVIGAPDLLQNEDGTIGNGGRAGQRKQNKHNHAVTEMSTTISNDNDNESEEYVMHDVGGIAKSTEVLLETGTVSSQQVEVMGQKKEDCSWPVS</sequence>
<feature type="transmembrane region" description="Helical" evidence="6">
    <location>
        <begin position="99"/>
        <end position="119"/>
    </location>
</feature>
<evidence type="ECO:0000256" key="2">
    <source>
        <dbReference type="ARBA" id="ARBA00022692"/>
    </source>
</evidence>
<organism evidence="8 9">
    <name type="scientific">Discina gigas</name>
    <dbReference type="NCBI Taxonomy" id="1032678"/>
    <lineage>
        <taxon>Eukaryota</taxon>
        <taxon>Fungi</taxon>
        <taxon>Dikarya</taxon>
        <taxon>Ascomycota</taxon>
        <taxon>Pezizomycotina</taxon>
        <taxon>Pezizomycetes</taxon>
        <taxon>Pezizales</taxon>
        <taxon>Discinaceae</taxon>
        <taxon>Discina</taxon>
    </lineage>
</organism>
<dbReference type="PANTHER" id="PTHR33048">
    <property type="entry name" value="PTH11-LIKE INTEGRAL MEMBRANE PROTEIN (AFU_ORTHOLOGUE AFUA_5G11245)"/>
    <property type="match status" value="1"/>
</dbReference>
<evidence type="ECO:0000313" key="9">
    <source>
        <dbReference type="Proteomes" id="UP001447188"/>
    </source>
</evidence>
<accession>A0ABR3G737</accession>
<keyword evidence="4 6" id="KW-0472">Membrane</keyword>
<name>A0ABR3G737_9PEZI</name>
<feature type="transmembrane region" description="Helical" evidence="6">
    <location>
        <begin position="20"/>
        <end position="43"/>
    </location>
</feature>
<feature type="transmembrane region" description="Helical" evidence="6">
    <location>
        <begin position="131"/>
        <end position="153"/>
    </location>
</feature>
<proteinExistence type="inferred from homology"/>
<dbReference type="Proteomes" id="UP001447188">
    <property type="component" value="Unassembled WGS sequence"/>
</dbReference>
<feature type="domain" description="Rhodopsin" evidence="7">
    <location>
        <begin position="39"/>
        <end position="272"/>
    </location>
</feature>
<feature type="transmembrane region" description="Helical" evidence="6">
    <location>
        <begin position="178"/>
        <end position="202"/>
    </location>
</feature>
<dbReference type="InterPro" id="IPR049326">
    <property type="entry name" value="Rhodopsin_dom_fungi"/>
</dbReference>
<dbReference type="PANTHER" id="PTHR33048:SF123">
    <property type="entry name" value="INTEGRAL MEMBRANE PROTEIN"/>
    <property type="match status" value="1"/>
</dbReference>
<feature type="transmembrane region" description="Helical" evidence="6">
    <location>
        <begin position="214"/>
        <end position="232"/>
    </location>
</feature>
<evidence type="ECO:0000256" key="6">
    <source>
        <dbReference type="SAM" id="Phobius"/>
    </source>
</evidence>
<dbReference type="InterPro" id="IPR052337">
    <property type="entry name" value="SAT4-like"/>
</dbReference>
<dbReference type="Pfam" id="PF20684">
    <property type="entry name" value="Fung_rhodopsin"/>
    <property type="match status" value="1"/>
</dbReference>
<keyword evidence="3 6" id="KW-1133">Transmembrane helix</keyword>
<gene>
    <name evidence="8" type="ORF">Q9L58_009543</name>
</gene>
<comment type="caution">
    <text evidence="8">The sequence shown here is derived from an EMBL/GenBank/DDBJ whole genome shotgun (WGS) entry which is preliminary data.</text>
</comment>
<evidence type="ECO:0000256" key="3">
    <source>
        <dbReference type="ARBA" id="ARBA00022989"/>
    </source>
</evidence>
<evidence type="ECO:0000259" key="7">
    <source>
        <dbReference type="Pfam" id="PF20684"/>
    </source>
</evidence>
<keyword evidence="2 6" id="KW-0812">Transmembrane</keyword>
<protein>
    <recommendedName>
        <fullName evidence="7">Rhodopsin domain-containing protein</fullName>
    </recommendedName>
</protein>
<evidence type="ECO:0000256" key="4">
    <source>
        <dbReference type="ARBA" id="ARBA00023136"/>
    </source>
</evidence>
<evidence type="ECO:0000256" key="1">
    <source>
        <dbReference type="ARBA" id="ARBA00004141"/>
    </source>
</evidence>
<evidence type="ECO:0000313" key="8">
    <source>
        <dbReference type="EMBL" id="KAL0631585.1"/>
    </source>
</evidence>
<feature type="transmembrane region" description="Helical" evidence="6">
    <location>
        <begin position="252"/>
        <end position="275"/>
    </location>
</feature>
<evidence type="ECO:0000256" key="5">
    <source>
        <dbReference type="ARBA" id="ARBA00038359"/>
    </source>
</evidence>
<comment type="subcellular location">
    <subcellularLocation>
        <location evidence="1">Membrane</location>
        <topology evidence="1">Multi-pass membrane protein</topology>
    </subcellularLocation>
</comment>
<dbReference type="EMBL" id="JBBBZM010000232">
    <property type="protein sequence ID" value="KAL0631585.1"/>
    <property type="molecule type" value="Genomic_DNA"/>
</dbReference>
<feature type="transmembrane region" description="Helical" evidence="6">
    <location>
        <begin position="55"/>
        <end position="79"/>
    </location>
</feature>
<keyword evidence="9" id="KW-1185">Reference proteome</keyword>
<reference evidence="8 9" key="1">
    <citation type="submission" date="2024-02" db="EMBL/GenBank/DDBJ databases">
        <title>Discinaceae phylogenomics.</title>
        <authorList>
            <person name="Dirks A.C."/>
            <person name="James T.Y."/>
        </authorList>
    </citation>
    <scope>NUCLEOTIDE SEQUENCE [LARGE SCALE GENOMIC DNA]</scope>
    <source>
        <strain evidence="8 9">ACD0624</strain>
    </source>
</reference>
<comment type="similarity">
    <text evidence="5">Belongs to the SAT4 family.</text>
</comment>